<evidence type="ECO:0000313" key="3">
    <source>
        <dbReference type="Proteomes" id="UP000194003"/>
    </source>
</evidence>
<protein>
    <submittedName>
        <fullName evidence="2">Uncharacterized protein</fullName>
    </submittedName>
</protein>
<proteinExistence type="predicted"/>
<feature type="compositionally biased region" description="Basic residues" evidence="1">
    <location>
        <begin position="1"/>
        <end position="26"/>
    </location>
</feature>
<keyword evidence="3" id="KW-1185">Reference proteome</keyword>
<evidence type="ECO:0000313" key="2">
    <source>
        <dbReference type="EMBL" id="OSM07277.1"/>
    </source>
</evidence>
<gene>
    <name evidence="2" type="ORF">MAIT1_04504</name>
</gene>
<organism evidence="2 3">
    <name type="scientific">Magnetofaba australis IT-1</name>
    <dbReference type="NCBI Taxonomy" id="1434232"/>
    <lineage>
        <taxon>Bacteria</taxon>
        <taxon>Pseudomonadati</taxon>
        <taxon>Pseudomonadota</taxon>
        <taxon>Magnetococcia</taxon>
        <taxon>Magnetococcales</taxon>
        <taxon>Magnetococcaceae</taxon>
        <taxon>Magnetofaba</taxon>
    </lineage>
</organism>
<name>A0A1Y2K964_9PROT</name>
<evidence type="ECO:0000256" key="1">
    <source>
        <dbReference type="SAM" id="MobiDB-lite"/>
    </source>
</evidence>
<reference evidence="2 3" key="1">
    <citation type="journal article" date="2016" name="BMC Genomics">
        <title>Combined genomic and structural analyses of a cultured magnetotactic bacterium reveals its niche adaptation to a dynamic environment.</title>
        <authorList>
            <person name="Araujo A.C."/>
            <person name="Morillo V."/>
            <person name="Cypriano J."/>
            <person name="Teixeira L.C."/>
            <person name="Leao P."/>
            <person name="Lyra S."/>
            <person name="Almeida L.G."/>
            <person name="Bazylinski D.A."/>
            <person name="Vasconcellos A.T."/>
            <person name="Abreu F."/>
            <person name="Lins U."/>
        </authorList>
    </citation>
    <scope>NUCLEOTIDE SEQUENCE [LARGE SCALE GENOMIC DNA]</scope>
    <source>
        <strain evidence="2 3">IT-1</strain>
    </source>
</reference>
<dbReference type="Proteomes" id="UP000194003">
    <property type="component" value="Unassembled WGS sequence"/>
</dbReference>
<feature type="compositionally biased region" description="Low complexity" evidence="1">
    <location>
        <begin position="99"/>
        <end position="109"/>
    </location>
</feature>
<feature type="region of interest" description="Disordered" evidence="1">
    <location>
        <begin position="91"/>
        <end position="134"/>
    </location>
</feature>
<feature type="region of interest" description="Disordered" evidence="1">
    <location>
        <begin position="1"/>
        <end position="72"/>
    </location>
</feature>
<comment type="caution">
    <text evidence="2">The sequence shown here is derived from an EMBL/GenBank/DDBJ whole genome shotgun (WGS) entry which is preliminary data.</text>
</comment>
<dbReference type="AlphaFoldDB" id="A0A1Y2K964"/>
<dbReference type="STRING" id="1434232.MAIT1_04504"/>
<sequence>MHKPHDRRNPHHAHKRRIQGLRRRSGGKPFSPRGNHKGTPTQRHLRLEGIQPGLQSQPPDSAGETRQAHRSRIRLTGSCAIAFKVATLNQATPPKARRGTTTWFTARATRASRRTAANRRPLSPRAPPITAPCC</sequence>
<feature type="compositionally biased region" description="Pro residues" evidence="1">
    <location>
        <begin position="124"/>
        <end position="134"/>
    </location>
</feature>
<dbReference type="EMBL" id="LVJN01000014">
    <property type="protein sequence ID" value="OSM07277.1"/>
    <property type="molecule type" value="Genomic_DNA"/>
</dbReference>
<accession>A0A1Y2K964</accession>